<reference evidence="4 5" key="2">
    <citation type="journal article" date="2016" name="Genome Announc.">
        <title>Complete Genome Sequence of the Highly Virulent Aeromonas schubertii Strain WL1483, Isolated from Diseased Snakehead Fish (Channa argus) in China.</title>
        <authorList>
            <person name="Liu L."/>
            <person name="Li N."/>
            <person name="Zhang D."/>
            <person name="Fu X."/>
            <person name="Shi C."/>
            <person name="Lin Q."/>
            <person name="Hao G."/>
        </authorList>
    </citation>
    <scope>NUCLEOTIDE SEQUENCE [LARGE SCALE GENOMIC DNA]</scope>
    <source>
        <strain evidence="4 5">WL1483</strain>
    </source>
</reference>
<accession>A0A0S2SF03</accession>
<dbReference type="RefSeq" id="WP_060587609.1">
    <property type="nucleotide sequence ID" value="NZ_CP013067.1"/>
</dbReference>
<dbReference type="EMBL" id="CP013067">
    <property type="protein sequence ID" value="ALP40259.1"/>
    <property type="molecule type" value="Genomic_DNA"/>
</dbReference>
<organism evidence="4 5">
    <name type="scientific">Aeromonas schubertii</name>
    <dbReference type="NCBI Taxonomy" id="652"/>
    <lineage>
        <taxon>Bacteria</taxon>
        <taxon>Pseudomonadati</taxon>
        <taxon>Pseudomonadota</taxon>
        <taxon>Gammaproteobacteria</taxon>
        <taxon>Aeromonadales</taxon>
        <taxon>Aeromonadaceae</taxon>
        <taxon>Aeromonas</taxon>
    </lineage>
</organism>
<dbReference type="SMART" id="SM00116">
    <property type="entry name" value="CBS"/>
    <property type="match status" value="2"/>
</dbReference>
<dbReference type="Gene3D" id="3.10.580.10">
    <property type="entry name" value="CBS-domain"/>
    <property type="match status" value="1"/>
</dbReference>
<name>A0A0S2SF03_9GAMM</name>
<feature type="domain" description="CBS" evidence="3">
    <location>
        <begin position="75"/>
        <end position="136"/>
    </location>
</feature>
<dbReference type="AlphaFoldDB" id="A0A0S2SF03"/>
<dbReference type="Pfam" id="PF00571">
    <property type="entry name" value="CBS"/>
    <property type="match status" value="2"/>
</dbReference>
<dbReference type="SUPFAM" id="SSF54631">
    <property type="entry name" value="CBS-domain pair"/>
    <property type="match status" value="1"/>
</dbReference>
<evidence type="ECO:0000313" key="5">
    <source>
        <dbReference type="Proteomes" id="UP000058114"/>
    </source>
</evidence>
<gene>
    <name evidence="4" type="ORF">WL1483_840</name>
</gene>
<dbReference type="Proteomes" id="UP000058114">
    <property type="component" value="Chromosome"/>
</dbReference>
<dbReference type="InterPro" id="IPR046342">
    <property type="entry name" value="CBS_dom_sf"/>
</dbReference>
<evidence type="ECO:0000259" key="3">
    <source>
        <dbReference type="PROSITE" id="PS51371"/>
    </source>
</evidence>
<keyword evidence="1 2" id="KW-0129">CBS domain</keyword>
<evidence type="ECO:0000256" key="2">
    <source>
        <dbReference type="PROSITE-ProRule" id="PRU00703"/>
    </source>
</evidence>
<dbReference type="PANTHER" id="PTHR43080">
    <property type="entry name" value="CBS DOMAIN-CONTAINING PROTEIN CBSX3, MITOCHONDRIAL"/>
    <property type="match status" value="1"/>
</dbReference>
<dbReference type="PANTHER" id="PTHR43080:SF26">
    <property type="entry name" value="REGULATORY PROTEIN"/>
    <property type="match status" value="1"/>
</dbReference>
<dbReference type="KEGG" id="asr:WL1483_840"/>
<dbReference type="InterPro" id="IPR000644">
    <property type="entry name" value="CBS_dom"/>
</dbReference>
<dbReference type="PATRIC" id="fig|652.5.peg.3929"/>
<proteinExistence type="predicted"/>
<protein>
    <submittedName>
        <fullName evidence="4">CBS domain containing protein</fullName>
    </submittedName>
</protein>
<dbReference type="InterPro" id="IPR051257">
    <property type="entry name" value="Diverse_CBS-Domain"/>
</dbReference>
<evidence type="ECO:0000313" key="4">
    <source>
        <dbReference type="EMBL" id="ALP40259.1"/>
    </source>
</evidence>
<feature type="domain" description="CBS" evidence="3">
    <location>
        <begin position="8"/>
        <end position="67"/>
    </location>
</feature>
<reference evidence="5" key="1">
    <citation type="submission" date="2015-10" db="EMBL/GenBank/DDBJ databases">
        <title>Complete Genome Sequence of Aeromonas schubertii strain WL1483.</title>
        <authorList>
            <person name="Liu L."/>
        </authorList>
    </citation>
    <scope>NUCLEOTIDE SEQUENCE [LARGE SCALE GENOMIC DNA]</scope>
    <source>
        <strain evidence="5">WL1483</strain>
    </source>
</reference>
<dbReference type="PROSITE" id="PS51371">
    <property type="entry name" value="CBS"/>
    <property type="match status" value="2"/>
</dbReference>
<sequence length="136" mass="14880">MLTVRHHMLHQFPLLEVDTPLSLALDALRQSGLGGLPVVNGGRQLIGFLSERDCLPTLLSASYHRDVRTRVGDLMSQEPLAVEGKESLLALAERMTASAPRLYPVVEGGIVIGVIGRRQVMDALHHLLKACQPTRD</sequence>
<evidence type="ECO:0000256" key="1">
    <source>
        <dbReference type="ARBA" id="ARBA00023122"/>
    </source>
</evidence>